<gene>
    <name evidence="1" type="ORF">MLD38_031327</name>
</gene>
<comment type="caution">
    <text evidence="1">The sequence shown here is derived from an EMBL/GenBank/DDBJ whole genome shotgun (WGS) entry which is preliminary data.</text>
</comment>
<reference evidence="2" key="1">
    <citation type="journal article" date="2023" name="Front. Plant Sci.">
        <title>Chromosomal-level genome assembly of Melastoma candidum provides insights into trichome evolution.</title>
        <authorList>
            <person name="Zhong Y."/>
            <person name="Wu W."/>
            <person name="Sun C."/>
            <person name="Zou P."/>
            <person name="Liu Y."/>
            <person name="Dai S."/>
            <person name="Zhou R."/>
        </authorList>
    </citation>
    <scope>NUCLEOTIDE SEQUENCE [LARGE SCALE GENOMIC DNA]</scope>
</reference>
<accession>A0ACB9MR88</accession>
<protein>
    <submittedName>
        <fullName evidence="1">Uncharacterized protein</fullName>
    </submittedName>
</protein>
<keyword evidence="2" id="KW-1185">Reference proteome</keyword>
<proteinExistence type="predicted"/>
<sequence length="833" mass="91983">MASRFQASILVSSPSYPNSIAWSDENLVAVACGPLVTVLNPASPFGPRGVIKVPPDMPFPIGVIKREELPSRTLFPISLSRDCDPCIRSISWSPLGMASNYGCLLAICTVEGRVKLYRAPFCDYTAEWIELIDISDQLCDYLASVNFNELETSSSDNPLMAVSQRSAAKSCKSSIRETKKRKPLISCSNNVFDKQLLLTREDDGPGFSPTICTEAQGHTSPNVQIQSGTRKRVPNFLPNKSLESSVQPLVSACQYSSRRRMLSSLVVSWSPLLHCSTDSDSEVQNGTSSFSVLAVGGKSGKLFFWKINEPNTYSIEHGNVLPMVMLLGFLQAHSSWVTAISWAVLMSKSSDPQVLLVTGSSDGSVKIWLGNFTELVNSTEVRSLSFVLLHEIITSNGISVSVLSATVPVSSPVSVHLAVGKVSGSFDIWICDISNSRFNKTPSEEAHDQAVTGFAWAFDGHCLYSCSQDNTVRSWMIRGCDLCEVAIPPGIPGQRDSRELPNAFYSCFGLAVSPGNLVLAMVRSFDGHLLNPMYQARSYKAAVEYLWIGGQHHGILSKTLVKENTSAVPNLSEDEICCWKFNMLWSLKQFEVFSKPLTVWDAVAALLAFKHLATNFVFQILFDWISAFCKSPRTESSIERILPSFLQRLSEVSSRRLHLLNIICRRVVLSESKNDQEKLKPAIQEADGEKGQFASWLELVVAIEKELLERLVAFSFACPSLMSRGKSALVALPGSWYPFGLAQMEQWVAIEPVKDQLKAFVMNVCSDKTRLPVDESTWEEQCPHCQAPVPFTSPESASCRSIDDNKNESHKLVRCSVSMQRLQPEFFLSAAPV</sequence>
<evidence type="ECO:0000313" key="2">
    <source>
        <dbReference type="Proteomes" id="UP001057402"/>
    </source>
</evidence>
<name>A0ACB9MR88_9MYRT</name>
<dbReference type="Proteomes" id="UP001057402">
    <property type="component" value="Chromosome 9"/>
</dbReference>
<organism evidence="1 2">
    <name type="scientific">Melastoma candidum</name>
    <dbReference type="NCBI Taxonomy" id="119954"/>
    <lineage>
        <taxon>Eukaryota</taxon>
        <taxon>Viridiplantae</taxon>
        <taxon>Streptophyta</taxon>
        <taxon>Embryophyta</taxon>
        <taxon>Tracheophyta</taxon>
        <taxon>Spermatophyta</taxon>
        <taxon>Magnoliopsida</taxon>
        <taxon>eudicotyledons</taxon>
        <taxon>Gunneridae</taxon>
        <taxon>Pentapetalae</taxon>
        <taxon>rosids</taxon>
        <taxon>malvids</taxon>
        <taxon>Myrtales</taxon>
        <taxon>Melastomataceae</taxon>
        <taxon>Melastomatoideae</taxon>
        <taxon>Melastomateae</taxon>
        <taxon>Melastoma</taxon>
    </lineage>
</organism>
<dbReference type="EMBL" id="CM042888">
    <property type="protein sequence ID" value="KAI4325969.1"/>
    <property type="molecule type" value="Genomic_DNA"/>
</dbReference>
<evidence type="ECO:0000313" key="1">
    <source>
        <dbReference type="EMBL" id="KAI4325969.1"/>
    </source>
</evidence>